<evidence type="ECO:0000313" key="2">
    <source>
        <dbReference type="EMBL" id="SED68752.1"/>
    </source>
</evidence>
<dbReference type="RefSeq" id="WP_089771494.1">
    <property type="nucleotide sequence ID" value="NZ_FNTX01000001.1"/>
</dbReference>
<dbReference type="PANTHER" id="PTHR43649">
    <property type="entry name" value="ARABINOSE-BINDING PROTEIN-RELATED"/>
    <property type="match status" value="1"/>
</dbReference>
<evidence type="ECO:0000313" key="3">
    <source>
        <dbReference type="Proteomes" id="UP000199220"/>
    </source>
</evidence>
<keyword evidence="3" id="KW-1185">Reference proteome</keyword>
<dbReference type="PANTHER" id="PTHR43649:SF12">
    <property type="entry name" value="DIACETYLCHITOBIOSE BINDING PROTEIN DASA"/>
    <property type="match status" value="1"/>
</dbReference>
<protein>
    <submittedName>
        <fullName evidence="2">ABC-type glycerol-3-phosphate transport system, substrate-binding protein</fullName>
    </submittedName>
</protein>
<keyword evidence="1" id="KW-0732">Signal</keyword>
<dbReference type="STRING" id="648782.SAMN04488554_0437"/>
<gene>
    <name evidence="2" type="ORF">SAMN04488554_0437</name>
</gene>
<evidence type="ECO:0000256" key="1">
    <source>
        <dbReference type="SAM" id="SignalP"/>
    </source>
</evidence>
<dbReference type="Pfam" id="PF13416">
    <property type="entry name" value="SBP_bac_8"/>
    <property type="match status" value="1"/>
</dbReference>
<reference evidence="3" key="1">
    <citation type="submission" date="2016-10" db="EMBL/GenBank/DDBJ databases">
        <authorList>
            <person name="Varghese N."/>
            <person name="Submissions S."/>
        </authorList>
    </citation>
    <scope>NUCLEOTIDE SEQUENCE [LARGE SCALE GENOMIC DNA]</scope>
    <source>
        <strain evidence="3">DSM 21368</strain>
    </source>
</reference>
<sequence length="444" mass="46953">MTRRRTRVLAGTSMAAALVLAGCAPSEEDGPTDIATAIEEDVTISFWHVYQGADQEAIDALVASFEDEHPQVSVEVQYTGGFGEQNQKIISSLQAGDPPNVAIAFPAQVLDYETSGLVLDLTSYIESPEVGLGEDELADIFEIERTINRYDVADGNYLSFPFTANVMVMYYNEDLLGSVGIDDPPATWDDFAEQCAIIKDELDLPCFSARGDGSSMNGVAGAFGGLIRDETGAPAVDSAEWLEALQMFEDLAASGYVEVAGGGTAQVTGPDLQSFISERAAFVLGTSRNIGFFPDAIGDAFSWQAAPPPQAAATDAPVTVLYGPGVTAFDSDTAQEDLASWLFMEHLASAESQEAWALSTGQLPIRESVANSEAFQAELTDDPATAVAYGLVPDTVWDGALGPNGVIAGISQQERELLASVMNAVLLGDMDAETAQQQLITGVS</sequence>
<dbReference type="PROSITE" id="PS51257">
    <property type="entry name" value="PROKAR_LIPOPROTEIN"/>
    <property type="match status" value="1"/>
</dbReference>
<dbReference type="OrthoDB" id="3495561at2"/>
<organism evidence="2 3">
    <name type="scientific">Ruania alba</name>
    <dbReference type="NCBI Taxonomy" id="648782"/>
    <lineage>
        <taxon>Bacteria</taxon>
        <taxon>Bacillati</taxon>
        <taxon>Actinomycetota</taxon>
        <taxon>Actinomycetes</taxon>
        <taxon>Micrococcales</taxon>
        <taxon>Ruaniaceae</taxon>
        <taxon>Ruania</taxon>
    </lineage>
</organism>
<feature type="chain" id="PRO_5038835554" evidence="1">
    <location>
        <begin position="22"/>
        <end position="444"/>
    </location>
</feature>
<name>A0A1H5CPX6_9MICO</name>
<dbReference type="InterPro" id="IPR006059">
    <property type="entry name" value="SBP"/>
</dbReference>
<dbReference type="AlphaFoldDB" id="A0A1H5CPX6"/>
<dbReference type="EMBL" id="FNTX01000001">
    <property type="protein sequence ID" value="SED68752.1"/>
    <property type="molecule type" value="Genomic_DNA"/>
</dbReference>
<feature type="signal peptide" evidence="1">
    <location>
        <begin position="1"/>
        <end position="21"/>
    </location>
</feature>
<dbReference type="SUPFAM" id="SSF53850">
    <property type="entry name" value="Periplasmic binding protein-like II"/>
    <property type="match status" value="1"/>
</dbReference>
<accession>A0A1H5CPX6</accession>
<dbReference type="Proteomes" id="UP000199220">
    <property type="component" value="Unassembled WGS sequence"/>
</dbReference>
<dbReference type="Gene3D" id="3.40.190.10">
    <property type="entry name" value="Periplasmic binding protein-like II"/>
    <property type="match status" value="1"/>
</dbReference>
<proteinExistence type="predicted"/>
<dbReference type="InterPro" id="IPR050490">
    <property type="entry name" value="Bact_solute-bd_prot1"/>
</dbReference>